<comment type="caution">
    <text evidence="1">The sequence shown here is derived from an EMBL/GenBank/DDBJ whole genome shotgun (WGS) entry which is preliminary data.</text>
</comment>
<sequence length="120" mass="13992">MSNSELQLEISPINIGELEKDAQIISKNLSEDNLSKLTEYVLDNLSNLDGGPSINRLEVLNFKYDREEHTGSFRLKFQIDRRYCCSDTESCVNDYLDFDFKVHQDNLIAKTEYFDWSLNN</sequence>
<protein>
    <submittedName>
        <fullName evidence="1">Uncharacterized protein</fullName>
    </submittedName>
</protein>
<keyword evidence="2" id="KW-1185">Reference proteome</keyword>
<reference evidence="1 2" key="1">
    <citation type="submission" date="2020-08" db="EMBL/GenBank/DDBJ databases">
        <title>Sphingobacterium sp. DN04309 isolated from aquaculture water.</title>
        <authorList>
            <person name="Zhang M."/>
        </authorList>
    </citation>
    <scope>NUCLEOTIDE SEQUENCE [LARGE SCALE GENOMIC DNA]</scope>
    <source>
        <strain evidence="1 2">DN04309</strain>
    </source>
</reference>
<evidence type="ECO:0000313" key="2">
    <source>
        <dbReference type="Proteomes" id="UP000651271"/>
    </source>
</evidence>
<name>A0ABR7YG16_9SPHI</name>
<dbReference type="EMBL" id="JACOIJ010000023">
    <property type="protein sequence ID" value="MBD1430252.1"/>
    <property type="molecule type" value="Genomic_DNA"/>
</dbReference>
<evidence type="ECO:0000313" key="1">
    <source>
        <dbReference type="EMBL" id="MBD1430252.1"/>
    </source>
</evidence>
<proteinExistence type="predicted"/>
<organism evidence="1 2">
    <name type="scientific">Sphingobacterium litopenaei</name>
    <dbReference type="NCBI Taxonomy" id="2763500"/>
    <lineage>
        <taxon>Bacteria</taxon>
        <taxon>Pseudomonadati</taxon>
        <taxon>Bacteroidota</taxon>
        <taxon>Sphingobacteriia</taxon>
        <taxon>Sphingobacteriales</taxon>
        <taxon>Sphingobacteriaceae</taxon>
        <taxon>Sphingobacterium</taxon>
    </lineage>
</organism>
<gene>
    <name evidence="1" type="ORF">H8B04_11855</name>
</gene>
<dbReference type="Proteomes" id="UP000651271">
    <property type="component" value="Unassembled WGS sequence"/>
</dbReference>
<accession>A0ABR7YG16</accession>
<dbReference type="RefSeq" id="WP_165289702.1">
    <property type="nucleotide sequence ID" value="NZ_JACOIJ010000023.1"/>
</dbReference>